<proteinExistence type="predicted"/>
<organism evidence="1 2">
    <name type="scientific">Sclerotinia nivalis</name>
    <dbReference type="NCBI Taxonomy" id="352851"/>
    <lineage>
        <taxon>Eukaryota</taxon>
        <taxon>Fungi</taxon>
        <taxon>Dikarya</taxon>
        <taxon>Ascomycota</taxon>
        <taxon>Pezizomycotina</taxon>
        <taxon>Leotiomycetes</taxon>
        <taxon>Helotiales</taxon>
        <taxon>Sclerotiniaceae</taxon>
        <taxon>Sclerotinia</taxon>
    </lineage>
</organism>
<evidence type="ECO:0000313" key="1">
    <source>
        <dbReference type="EMBL" id="KAJ8071256.1"/>
    </source>
</evidence>
<dbReference type="Proteomes" id="UP001152300">
    <property type="component" value="Unassembled WGS sequence"/>
</dbReference>
<dbReference type="AlphaFoldDB" id="A0A9X0AYF1"/>
<reference evidence="1" key="1">
    <citation type="submission" date="2022-11" db="EMBL/GenBank/DDBJ databases">
        <title>Genome Resource of Sclerotinia nivalis Strain SnTB1, a Plant Pathogen Isolated from American Ginseng.</title>
        <authorList>
            <person name="Fan S."/>
        </authorList>
    </citation>
    <scope>NUCLEOTIDE SEQUENCE</scope>
    <source>
        <strain evidence="1">SnTB1</strain>
    </source>
</reference>
<accession>A0A9X0AYF1</accession>
<keyword evidence="2" id="KW-1185">Reference proteome</keyword>
<evidence type="ECO:0000313" key="2">
    <source>
        <dbReference type="Proteomes" id="UP001152300"/>
    </source>
</evidence>
<gene>
    <name evidence="1" type="ORF">OCU04_001591</name>
</gene>
<sequence length="155" mass="17555">MPLGGIKNHGQYQSRVPLGKKYLSVQASINPTMSKYRRAGQVTGLLFRSNNDPSHPDLLGQWTGAGTTYNLEEGEQIVDLEVTTVKPICKQMSRSCLSQVEGITIMTNRRMIKWGPSMWEGCEQELQGVYHYKSVMAEAIWEFNAMFDRVLCVHQ</sequence>
<comment type="caution">
    <text evidence="1">The sequence shown here is derived from an EMBL/GenBank/DDBJ whole genome shotgun (WGS) entry which is preliminary data.</text>
</comment>
<name>A0A9X0AYF1_9HELO</name>
<dbReference type="EMBL" id="JAPEIS010000001">
    <property type="protein sequence ID" value="KAJ8071256.1"/>
    <property type="molecule type" value="Genomic_DNA"/>
</dbReference>
<dbReference type="OrthoDB" id="5273847at2759"/>
<protein>
    <submittedName>
        <fullName evidence="1">Uncharacterized protein</fullName>
    </submittedName>
</protein>